<evidence type="ECO:0000256" key="4">
    <source>
        <dbReference type="ARBA" id="ARBA00012095"/>
    </source>
</evidence>
<name>A0A2A9E5R3_9MICO</name>
<dbReference type="InterPro" id="IPR000032">
    <property type="entry name" value="HPr-like"/>
</dbReference>
<evidence type="ECO:0000259" key="8">
    <source>
        <dbReference type="PROSITE" id="PS51096"/>
    </source>
</evidence>
<dbReference type="InterPro" id="IPR035895">
    <property type="entry name" value="HPr-like_sf"/>
</dbReference>
<dbReference type="InterPro" id="IPR004701">
    <property type="entry name" value="PTS_EIIA_man-typ"/>
</dbReference>
<accession>A0A2A9E5R3</accession>
<evidence type="ECO:0000256" key="2">
    <source>
        <dbReference type="ARBA" id="ARBA00002788"/>
    </source>
</evidence>
<dbReference type="InterPro" id="IPR012844">
    <property type="entry name" value="DhaM_N"/>
</dbReference>
<dbReference type="GO" id="GO:0047324">
    <property type="term" value="F:phosphoenolpyruvate-glycerone phosphotransferase activity"/>
    <property type="evidence" value="ECO:0007669"/>
    <property type="project" value="UniProtKB-EC"/>
</dbReference>
<dbReference type="OrthoDB" id="350754at2"/>
<protein>
    <recommendedName>
        <fullName evidence="5">Phosphocarrier protein HPr</fullName>
        <ecNumber evidence="4">2.7.1.121</ecNumber>
    </recommendedName>
</protein>
<dbReference type="SUPFAM" id="SSF55594">
    <property type="entry name" value="HPr-like"/>
    <property type="match status" value="1"/>
</dbReference>
<dbReference type="PROSITE" id="PS51096">
    <property type="entry name" value="PTS_EIIA_TYPE_4"/>
    <property type="match status" value="1"/>
</dbReference>
<evidence type="ECO:0000256" key="7">
    <source>
        <dbReference type="ARBA" id="ARBA00046577"/>
    </source>
</evidence>
<dbReference type="GO" id="GO:0019563">
    <property type="term" value="P:glycerol catabolic process"/>
    <property type="evidence" value="ECO:0007669"/>
    <property type="project" value="InterPro"/>
</dbReference>
<gene>
    <name evidence="10" type="ORF">ATL42_1449</name>
</gene>
<evidence type="ECO:0000313" key="10">
    <source>
        <dbReference type="EMBL" id="PFG33572.1"/>
    </source>
</evidence>
<comment type="function">
    <text evidence="3">General (non sugar-specific) component of the phosphoenolpyruvate-dependent sugar phosphotransferase system (sugar PTS). This major carbohydrate active-transport system catalyzes the phosphorylation of incoming sugar substrates concomitantly with their translocation across the cell membrane. The phosphoryl group from phosphoenolpyruvate (PEP) is transferred to the phosphoryl carrier protein HPr by enzyme I. Phospho-HPr then transfers it to the PTS EIIA domain.</text>
</comment>
<evidence type="ECO:0000256" key="5">
    <source>
        <dbReference type="ARBA" id="ARBA00020422"/>
    </source>
</evidence>
<reference evidence="10 11" key="1">
    <citation type="submission" date="2017-10" db="EMBL/GenBank/DDBJ databases">
        <title>Sequencing the genomes of 1000 actinobacteria strains.</title>
        <authorList>
            <person name="Klenk H.-P."/>
        </authorList>
    </citation>
    <scope>NUCLEOTIDE SEQUENCE [LARGE SCALE GENOMIC DNA]</scope>
    <source>
        <strain evidence="10 11">DSM 18966</strain>
    </source>
</reference>
<evidence type="ECO:0000256" key="1">
    <source>
        <dbReference type="ARBA" id="ARBA00001113"/>
    </source>
</evidence>
<dbReference type="RefSeq" id="WP_098454763.1">
    <property type="nucleotide sequence ID" value="NZ_PDJG01000001.1"/>
</dbReference>
<comment type="catalytic activity">
    <reaction evidence="1">
        <text>dihydroxyacetone + phosphoenolpyruvate = dihydroxyacetone phosphate + pyruvate</text>
        <dbReference type="Rhea" id="RHEA:18381"/>
        <dbReference type="ChEBI" id="CHEBI:15361"/>
        <dbReference type="ChEBI" id="CHEBI:16016"/>
        <dbReference type="ChEBI" id="CHEBI:57642"/>
        <dbReference type="ChEBI" id="CHEBI:58702"/>
        <dbReference type="EC" id="2.7.1.121"/>
    </reaction>
</comment>
<sequence length="239" mass="23348">MTAHVAIVLVSHSGALASGVVEVAGQMAPDVALVGVGGTDDGGVGTSFDRVGDAVQAELAAGRDVLVLGDLGSAMLTVESVLDLLEGDDAARVRLADAPFVEGAVAAAVTAQGGGDLLAVVASALHAATTFAEPSSALSSRSEEAAEPASDGSAPVVERTVTVRNALGLHARPAAVLARLVAGLDVALLVDGVNGASVLELMKLGATGGDVLSVRATGADAQHAVDAVAEMVEGGFGEL</sequence>
<comment type="caution">
    <text evidence="10">The sequence shown here is derived from an EMBL/GenBank/DDBJ whole genome shotgun (WGS) entry which is preliminary data.</text>
</comment>
<dbReference type="PANTHER" id="PTHR38594">
    <property type="entry name" value="PEP-DEPENDENT DIHYDROXYACETONE KINASE, PHOSPHORYL DONOR SUBUNIT DHAM"/>
    <property type="match status" value="1"/>
</dbReference>
<dbReference type="PROSITE" id="PS51350">
    <property type="entry name" value="PTS_HPR_DOM"/>
    <property type="match status" value="1"/>
</dbReference>
<dbReference type="GO" id="GO:0009401">
    <property type="term" value="P:phosphoenolpyruvate-dependent sugar phosphotransferase system"/>
    <property type="evidence" value="ECO:0007669"/>
    <property type="project" value="InterPro"/>
</dbReference>
<dbReference type="PROSITE" id="PS00369">
    <property type="entry name" value="PTS_HPR_HIS"/>
    <property type="match status" value="1"/>
</dbReference>
<feature type="domain" description="HPr" evidence="9">
    <location>
        <begin position="156"/>
        <end position="239"/>
    </location>
</feature>
<evidence type="ECO:0000313" key="11">
    <source>
        <dbReference type="Proteomes" id="UP000225548"/>
    </source>
</evidence>
<dbReference type="GO" id="GO:0016020">
    <property type="term" value="C:membrane"/>
    <property type="evidence" value="ECO:0007669"/>
    <property type="project" value="InterPro"/>
</dbReference>
<dbReference type="NCBIfam" id="TIGR02364">
    <property type="entry name" value="dha_pts"/>
    <property type="match status" value="1"/>
</dbReference>
<dbReference type="Gene3D" id="3.30.1340.10">
    <property type="entry name" value="HPr-like"/>
    <property type="match status" value="1"/>
</dbReference>
<evidence type="ECO:0000259" key="9">
    <source>
        <dbReference type="PROSITE" id="PS51350"/>
    </source>
</evidence>
<dbReference type="InterPro" id="IPR039643">
    <property type="entry name" value="DhaM"/>
</dbReference>
<dbReference type="CDD" id="cd00367">
    <property type="entry name" value="PTS-HPr_like"/>
    <property type="match status" value="1"/>
</dbReference>
<dbReference type="Pfam" id="PF00381">
    <property type="entry name" value="PTS-HPr"/>
    <property type="match status" value="1"/>
</dbReference>
<comment type="function">
    <text evidence="2">Component of the dihydroxyacetone kinase complex, which is responsible for the phosphoenolpyruvate (PEP)-dependent phosphorylation of dihydroxyacetone. DhaM serves as the phosphoryl donor. Is phosphorylated by phosphoenolpyruvate in an EI- and HPr-dependent reaction, and a phosphorelay system on histidine residues finally leads to phosphoryl transfer to DhaL and dihydroxyacetone.</text>
</comment>
<comment type="subunit">
    <text evidence="7">Homodimer. The dihydroxyacetone kinase complex is composed of a homodimer of DhaM, a homodimer of DhaK and the subunit DhaL.</text>
</comment>
<dbReference type="NCBIfam" id="TIGR01003">
    <property type="entry name" value="PTS_HPr_family"/>
    <property type="match status" value="1"/>
</dbReference>
<dbReference type="AlphaFoldDB" id="A0A2A9E5R3"/>
<dbReference type="PANTHER" id="PTHR38594:SF1">
    <property type="entry name" value="PEP-DEPENDENT DIHYDROXYACETONE KINASE, PHOSPHORYL DONOR SUBUNIT DHAM"/>
    <property type="match status" value="1"/>
</dbReference>
<dbReference type="EC" id="2.7.1.121" evidence="4"/>
<dbReference type="Pfam" id="PF03610">
    <property type="entry name" value="EIIA-man"/>
    <property type="match status" value="1"/>
</dbReference>
<dbReference type="InterPro" id="IPR036662">
    <property type="entry name" value="PTS_EIIA_man-typ_sf"/>
</dbReference>
<organism evidence="10 11">
    <name type="scientific">Sanguibacter antarcticus</name>
    <dbReference type="NCBI Taxonomy" id="372484"/>
    <lineage>
        <taxon>Bacteria</taxon>
        <taxon>Bacillati</taxon>
        <taxon>Actinomycetota</taxon>
        <taxon>Actinomycetes</taxon>
        <taxon>Micrococcales</taxon>
        <taxon>Sanguibacteraceae</taxon>
        <taxon>Sanguibacter</taxon>
    </lineage>
</organism>
<evidence type="ECO:0000256" key="3">
    <source>
        <dbReference type="ARBA" id="ARBA00003681"/>
    </source>
</evidence>
<dbReference type="EMBL" id="PDJG01000001">
    <property type="protein sequence ID" value="PFG33572.1"/>
    <property type="molecule type" value="Genomic_DNA"/>
</dbReference>
<dbReference type="Proteomes" id="UP000225548">
    <property type="component" value="Unassembled WGS sequence"/>
</dbReference>
<dbReference type="InterPro" id="IPR001020">
    <property type="entry name" value="PTS_HPr_His_P_site"/>
</dbReference>
<keyword evidence="6" id="KW-0808">Transferase</keyword>
<dbReference type="Gene3D" id="3.40.50.510">
    <property type="entry name" value="Phosphotransferase system, mannose-type IIA component"/>
    <property type="match status" value="1"/>
</dbReference>
<dbReference type="PRINTS" id="PR00107">
    <property type="entry name" value="PHOSPHOCPHPR"/>
</dbReference>
<keyword evidence="11" id="KW-1185">Reference proteome</keyword>
<dbReference type="SUPFAM" id="SSF53062">
    <property type="entry name" value="PTS system fructose IIA component-like"/>
    <property type="match status" value="1"/>
</dbReference>
<proteinExistence type="predicted"/>
<evidence type="ECO:0000256" key="6">
    <source>
        <dbReference type="ARBA" id="ARBA00022679"/>
    </source>
</evidence>
<feature type="domain" description="PTS EIIA type-4" evidence="8">
    <location>
        <begin position="4"/>
        <end position="132"/>
    </location>
</feature>